<accession>A0A4S2L6E5</accession>
<gene>
    <name evidence="1" type="ORF">DBV15_01649</name>
</gene>
<name>A0A4S2L6E5_9HYME</name>
<evidence type="ECO:0000313" key="1">
    <source>
        <dbReference type="EMBL" id="TGZ56179.1"/>
    </source>
</evidence>
<comment type="caution">
    <text evidence="1">The sequence shown here is derived from an EMBL/GenBank/DDBJ whole genome shotgun (WGS) entry which is preliminary data.</text>
</comment>
<proteinExistence type="predicted"/>
<dbReference type="Proteomes" id="UP000310200">
    <property type="component" value="Unassembled WGS sequence"/>
</dbReference>
<dbReference type="EMBL" id="QBLH01000372">
    <property type="protein sequence ID" value="TGZ56179.1"/>
    <property type="molecule type" value="Genomic_DNA"/>
</dbReference>
<organism evidence="1 2">
    <name type="scientific">Temnothorax longispinosus</name>
    <dbReference type="NCBI Taxonomy" id="300112"/>
    <lineage>
        <taxon>Eukaryota</taxon>
        <taxon>Metazoa</taxon>
        <taxon>Ecdysozoa</taxon>
        <taxon>Arthropoda</taxon>
        <taxon>Hexapoda</taxon>
        <taxon>Insecta</taxon>
        <taxon>Pterygota</taxon>
        <taxon>Neoptera</taxon>
        <taxon>Endopterygota</taxon>
        <taxon>Hymenoptera</taxon>
        <taxon>Apocrita</taxon>
        <taxon>Aculeata</taxon>
        <taxon>Formicoidea</taxon>
        <taxon>Formicidae</taxon>
        <taxon>Myrmicinae</taxon>
        <taxon>Temnothorax</taxon>
    </lineage>
</organism>
<keyword evidence="2" id="KW-1185">Reference proteome</keyword>
<sequence length="40" mass="4810">MAQSRERKDRYVYKATDVKRLAVPDVSWATQRKTETRRGR</sequence>
<dbReference type="AlphaFoldDB" id="A0A4S2L6E5"/>
<protein>
    <submittedName>
        <fullName evidence="1">Uncharacterized protein</fullName>
    </submittedName>
</protein>
<reference evidence="1 2" key="1">
    <citation type="journal article" date="2019" name="Philos. Trans. R. Soc. Lond., B, Biol. Sci.">
        <title>Ant behaviour and brain gene expression of defending hosts depend on the ecological success of the intruding social parasite.</title>
        <authorList>
            <person name="Kaur R."/>
            <person name="Stoldt M."/>
            <person name="Jongepier E."/>
            <person name="Feldmeyer B."/>
            <person name="Menzel F."/>
            <person name="Bornberg-Bauer E."/>
            <person name="Foitzik S."/>
        </authorList>
    </citation>
    <scope>NUCLEOTIDE SEQUENCE [LARGE SCALE GENOMIC DNA]</scope>
    <source>
        <tissue evidence="1">Whole body</tissue>
    </source>
</reference>
<evidence type="ECO:0000313" key="2">
    <source>
        <dbReference type="Proteomes" id="UP000310200"/>
    </source>
</evidence>